<evidence type="ECO:0000313" key="6">
    <source>
        <dbReference type="Proteomes" id="UP000799640"/>
    </source>
</evidence>
<keyword evidence="2" id="KW-0396">Initiation factor</keyword>
<dbReference type="Proteomes" id="UP000799640">
    <property type="component" value="Unassembled WGS sequence"/>
</dbReference>
<evidence type="ECO:0000313" key="5">
    <source>
        <dbReference type="EMBL" id="KAF2397906.1"/>
    </source>
</evidence>
<dbReference type="GO" id="GO:0032790">
    <property type="term" value="P:ribosome disassembly"/>
    <property type="evidence" value="ECO:0007669"/>
    <property type="project" value="TreeGrafter"/>
</dbReference>
<dbReference type="PANTHER" id="PTHR10938">
    <property type="entry name" value="TRANSLATION INITIATION FACTOR IF-3"/>
    <property type="match status" value="1"/>
</dbReference>
<dbReference type="Gene3D" id="3.30.110.10">
    <property type="entry name" value="Translation initiation factor 3 (IF-3), C-terminal domain"/>
    <property type="match status" value="1"/>
</dbReference>
<feature type="compositionally biased region" description="Basic and acidic residues" evidence="4">
    <location>
        <begin position="241"/>
        <end position="250"/>
    </location>
</feature>
<dbReference type="AlphaFoldDB" id="A0A6G1HPV7"/>
<proteinExistence type="inferred from homology"/>
<dbReference type="SUPFAM" id="SSF55200">
    <property type="entry name" value="Translation initiation factor IF3, C-terminal domain"/>
    <property type="match status" value="1"/>
</dbReference>
<dbReference type="InterPro" id="IPR036788">
    <property type="entry name" value="T_IF-3_C_sf"/>
</dbReference>
<dbReference type="OrthoDB" id="21573at2759"/>
<dbReference type="GO" id="GO:0070124">
    <property type="term" value="P:mitochondrial translational initiation"/>
    <property type="evidence" value="ECO:0007669"/>
    <property type="project" value="TreeGrafter"/>
</dbReference>
<dbReference type="EMBL" id="ML996702">
    <property type="protein sequence ID" value="KAF2397906.1"/>
    <property type="molecule type" value="Genomic_DNA"/>
</dbReference>
<accession>A0A6G1HPV7</accession>
<name>A0A6G1HPV7_9PEZI</name>
<dbReference type="GO" id="GO:0043022">
    <property type="term" value="F:ribosome binding"/>
    <property type="evidence" value="ECO:0007669"/>
    <property type="project" value="TreeGrafter"/>
</dbReference>
<feature type="region of interest" description="Disordered" evidence="4">
    <location>
        <begin position="241"/>
        <end position="266"/>
    </location>
</feature>
<evidence type="ECO:0000256" key="3">
    <source>
        <dbReference type="ARBA" id="ARBA00022917"/>
    </source>
</evidence>
<organism evidence="5 6">
    <name type="scientific">Trichodelitschia bisporula</name>
    <dbReference type="NCBI Taxonomy" id="703511"/>
    <lineage>
        <taxon>Eukaryota</taxon>
        <taxon>Fungi</taxon>
        <taxon>Dikarya</taxon>
        <taxon>Ascomycota</taxon>
        <taxon>Pezizomycotina</taxon>
        <taxon>Dothideomycetes</taxon>
        <taxon>Dothideomycetes incertae sedis</taxon>
        <taxon>Phaeotrichales</taxon>
        <taxon>Phaeotrichaceae</taxon>
        <taxon>Trichodelitschia</taxon>
    </lineage>
</organism>
<protein>
    <recommendedName>
        <fullName evidence="7">Translation initiation factor IF-3</fullName>
    </recommendedName>
</protein>
<evidence type="ECO:0008006" key="7">
    <source>
        <dbReference type="Google" id="ProtNLM"/>
    </source>
</evidence>
<feature type="region of interest" description="Disordered" evidence="4">
    <location>
        <begin position="39"/>
        <end position="63"/>
    </location>
</feature>
<evidence type="ECO:0000256" key="1">
    <source>
        <dbReference type="ARBA" id="ARBA00005439"/>
    </source>
</evidence>
<dbReference type="GO" id="GO:0003743">
    <property type="term" value="F:translation initiation factor activity"/>
    <property type="evidence" value="ECO:0007669"/>
    <property type="project" value="UniProtKB-KW"/>
</dbReference>
<keyword evidence="3" id="KW-0648">Protein biosynthesis</keyword>
<keyword evidence="6" id="KW-1185">Reference proteome</keyword>
<reference evidence="5" key="1">
    <citation type="journal article" date="2020" name="Stud. Mycol.">
        <title>101 Dothideomycetes genomes: a test case for predicting lifestyles and emergence of pathogens.</title>
        <authorList>
            <person name="Haridas S."/>
            <person name="Albert R."/>
            <person name="Binder M."/>
            <person name="Bloem J."/>
            <person name="Labutti K."/>
            <person name="Salamov A."/>
            <person name="Andreopoulos B."/>
            <person name="Baker S."/>
            <person name="Barry K."/>
            <person name="Bills G."/>
            <person name="Bluhm B."/>
            <person name="Cannon C."/>
            <person name="Castanera R."/>
            <person name="Culley D."/>
            <person name="Daum C."/>
            <person name="Ezra D."/>
            <person name="Gonzalez J."/>
            <person name="Henrissat B."/>
            <person name="Kuo A."/>
            <person name="Liang C."/>
            <person name="Lipzen A."/>
            <person name="Lutzoni F."/>
            <person name="Magnuson J."/>
            <person name="Mondo S."/>
            <person name="Nolan M."/>
            <person name="Ohm R."/>
            <person name="Pangilinan J."/>
            <person name="Park H.-J."/>
            <person name="Ramirez L."/>
            <person name="Alfaro M."/>
            <person name="Sun H."/>
            <person name="Tritt A."/>
            <person name="Yoshinaga Y."/>
            <person name="Zwiers L.-H."/>
            <person name="Turgeon B."/>
            <person name="Goodwin S."/>
            <person name="Spatafora J."/>
            <person name="Crous P."/>
            <person name="Grigoriev I."/>
        </authorList>
    </citation>
    <scope>NUCLEOTIDE SEQUENCE</scope>
    <source>
        <strain evidence="5">CBS 262.69</strain>
    </source>
</reference>
<evidence type="ECO:0000256" key="2">
    <source>
        <dbReference type="ARBA" id="ARBA00022540"/>
    </source>
</evidence>
<evidence type="ECO:0000256" key="4">
    <source>
        <dbReference type="SAM" id="MobiDB-lite"/>
    </source>
</evidence>
<dbReference type="InterPro" id="IPR001288">
    <property type="entry name" value="Translation_initiation_fac_3"/>
</dbReference>
<sequence>MPPFTPRLALFRVFILPLLPPSPPSLTLHRSASKYAEKLARRAAEGQLPSKLRPPPTLKTANAPRFPRDEEIHSVYIGLVDRQGEYHDSVRLRDVLRGLDRVSEHLVMVQEPEPGTMDLPTCRIYTKTELREKELGRLEAAKRQAKTQRSGKKIEFGWAIAPADLEMRIRQFIGFLKEGRKVEVLLARKRGARRVDLEECEGLIGRLRGEARGAGAREEKNPDGKLGVHYLMFFEGREAKEEKGRGKEAMVGEDADSVKQELPPAI</sequence>
<gene>
    <name evidence="5" type="ORF">EJ06DRAFT_514608</name>
</gene>
<dbReference type="GO" id="GO:0005739">
    <property type="term" value="C:mitochondrion"/>
    <property type="evidence" value="ECO:0007669"/>
    <property type="project" value="TreeGrafter"/>
</dbReference>
<comment type="similarity">
    <text evidence="1">Belongs to the IF-3 family.</text>
</comment>
<dbReference type="PANTHER" id="PTHR10938:SF0">
    <property type="entry name" value="TRANSLATION INITIATION FACTOR IF-3, MITOCHONDRIAL"/>
    <property type="match status" value="1"/>
</dbReference>